<protein>
    <submittedName>
        <fullName evidence="1">Uncharacterized protein</fullName>
    </submittedName>
</protein>
<sequence>MHANTGLRIRIHNCCQTLEILHPYPRLTGRSQPILPEIDPVPIISVKERCSDGTSLEMMKLADHIDYYYYYYYYYYIRTDADFSHQHLWKDVKKFFVWLGLSSR</sequence>
<name>A0ABV0N8W5_9TELE</name>
<keyword evidence="2" id="KW-1185">Reference proteome</keyword>
<evidence type="ECO:0000313" key="2">
    <source>
        <dbReference type="Proteomes" id="UP001476798"/>
    </source>
</evidence>
<accession>A0ABV0N8W5</accession>
<dbReference type="EMBL" id="JAHRIO010025092">
    <property type="protein sequence ID" value="MEQ2166707.1"/>
    <property type="molecule type" value="Genomic_DNA"/>
</dbReference>
<gene>
    <name evidence="1" type="ORF">GOODEAATRI_031016</name>
</gene>
<comment type="caution">
    <text evidence="1">The sequence shown here is derived from an EMBL/GenBank/DDBJ whole genome shotgun (WGS) entry which is preliminary data.</text>
</comment>
<organism evidence="1 2">
    <name type="scientific">Goodea atripinnis</name>
    <dbReference type="NCBI Taxonomy" id="208336"/>
    <lineage>
        <taxon>Eukaryota</taxon>
        <taxon>Metazoa</taxon>
        <taxon>Chordata</taxon>
        <taxon>Craniata</taxon>
        <taxon>Vertebrata</taxon>
        <taxon>Euteleostomi</taxon>
        <taxon>Actinopterygii</taxon>
        <taxon>Neopterygii</taxon>
        <taxon>Teleostei</taxon>
        <taxon>Neoteleostei</taxon>
        <taxon>Acanthomorphata</taxon>
        <taxon>Ovalentaria</taxon>
        <taxon>Atherinomorphae</taxon>
        <taxon>Cyprinodontiformes</taxon>
        <taxon>Goodeidae</taxon>
        <taxon>Goodea</taxon>
    </lineage>
</organism>
<dbReference type="Proteomes" id="UP001476798">
    <property type="component" value="Unassembled WGS sequence"/>
</dbReference>
<reference evidence="1 2" key="1">
    <citation type="submission" date="2021-06" db="EMBL/GenBank/DDBJ databases">
        <authorList>
            <person name="Palmer J.M."/>
        </authorList>
    </citation>
    <scope>NUCLEOTIDE SEQUENCE [LARGE SCALE GENOMIC DNA]</scope>
    <source>
        <strain evidence="1 2">GA_2019</strain>
        <tissue evidence="1">Muscle</tissue>
    </source>
</reference>
<evidence type="ECO:0000313" key="1">
    <source>
        <dbReference type="EMBL" id="MEQ2166707.1"/>
    </source>
</evidence>
<proteinExistence type="predicted"/>